<dbReference type="CDD" id="cd06558">
    <property type="entry name" value="crotonase-like"/>
    <property type="match status" value="1"/>
</dbReference>
<name>A0A9N9SPE9_DIABA</name>
<dbReference type="Gene3D" id="3.90.226.10">
    <property type="entry name" value="2-enoyl-CoA Hydratase, Chain A, domain 1"/>
    <property type="match status" value="1"/>
</dbReference>
<evidence type="ECO:0000313" key="4">
    <source>
        <dbReference type="EMBL" id="CAG9826624.1"/>
    </source>
</evidence>
<dbReference type="PANTHER" id="PTHR11941:SF171">
    <property type="entry name" value="SD19268P"/>
    <property type="match status" value="1"/>
</dbReference>
<evidence type="ECO:0000313" key="5">
    <source>
        <dbReference type="Proteomes" id="UP001153709"/>
    </source>
</evidence>
<dbReference type="SUPFAM" id="SSF52096">
    <property type="entry name" value="ClpP/crotonase"/>
    <property type="match status" value="1"/>
</dbReference>
<evidence type="ECO:0000256" key="2">
    <source>
        <dbReference type="ARBA" id="ARBA00023239"/>
    </source>
</evidence>
<evidence type="ECO:0000256" key="3">
    <source>
        <dbReference type="RuleBase" id="RU003707"/>
    </source>
</evidence>
<dbReference type="GO" id="GO:0006635">
    <property type="term" value="P:fatty acid beta-oxidation"/>
    <property type="evidence" value="ECO:0007669"/>
    <property type="project" value="TreeGrafter"/>
</dbReference>
<dbReference type="InterPro" id="IPR018376">
    <property type="entry name" value="Enoyl-CoA_hyd/isom_CS"/>
</dbReference>
<evidence type="ECO:0000256" key="1">
    <source>
        <dbReference type="ARBA" id="ARBA00005254"/>
    </source>
</evidence>
<keyword evidence="5" id="KW-1185">Reference proteome</keyword>
<organism evidence="4 5">
    <name type="scientific">Diabrotica balteata</name>
    <name type="common">Banded cucumber beetle</name>
    <dbReference type="NCBI Taxonomy" id="107213"/>
    <lineage>
        <taxon>Eukaryota</taxon>
        <taxon>Metazoa</taxon>
        <taxon>Ecdysozoa</taxon>
        <taxon>Arthropoda</taxon>
        <taxon>Hexapoda</taxon>
        <taxon>Insecta</taxon>
        <taxon>Pterygota</taxon>
        <taxon>Neoptera</taxon>
        <taxon>Endopterygota</taxon>
        <taxon>Coleoptera</taxon>
        <taxon>Polyphaga</taxon>
        <taxon>Cucujiformia</taxon>
        <taxon>Chrysomeloidea</taxon>
        <taxon>Chrysomelidae</taxon>
        <taxon>Galerucinae</taxon>
        <taxon>Diabroticina</taxon>
        <taxon>Diabroticites</taxon>
        <taxon>Diabrotica</taxon>
    </lineage>
</organism>
<accession>A0A9N9SPE9</accession>
<keyword evidence="2" id="KW-0456">Lyase</keyword>
<gene>
    <name evidence="4" type="ORF">DIABBA_LOCUS724</name>
</gene>
<dbReference type="GO" id="GO:0005739">
    <property type="term" value="C:mitochondrion"/>
    <property type="evidence" value="ECO:0007669"/>
    <property type="project" value="TreeGrafter"/>
</dbReference>
<sequence>MNRKVISIFLQTRQYSQKSKDIVVKHLTSEQNGITTIGFNRPHRKNALGGEFVADFHKALDQIASDNVTRVVVLHSLVPKVFCAGADLKERIEMSSNEVYQFGLKLRSMAYKIINFPVPVITAIDGAAMGGGLEIALSSDIRVATSTAKMGLVETSLAIMPGAAGTQTLPRLINPSLAKELIFTAAIFDGTEAKEYGIVNHVVEQNENNDAAFQKALSIAAKILPNGPVGVKMAKKAINKGLEVDLATGLAIEEACYCQLLPTKDRMEALVAFKEKRRPNYIGC</sequence>
<dbReference type="GO" id="GO:0004300">
    <property type="term" value="F:enoyl-CoA hydratase activity"/>
    <property type="evidence" value="ECO:0007669"/>
    <property type="project" value="UniProtKB-ARBA"/>
</dbReference>
<reference evidence="4" key="1">
    <citation type="submission" date="2022-01" db="EMBL/GenBank/DDBJ databases">
        <authorList>
            <person name="King R."/>
        </authorList>
    </citation>
    <scope>NUCLEOTIDE SEQUENCE</scope>
</reference>
<protein>
    <submittedName>
        <fullName evidence="4">Uncharacterized protein</fullName>
    </submittedName>
</protein>
<dbReference type="InterPro" id="IPR014748">
    <property type="entry name" value="Enoyl-CoA_hydra_C"/>
</dbReference>
<dbReference type="PANTHER" id="PTHR11941">
    <property type="entry name" value="ENOYL-COA HYDRATASE-RELATED"/>
    <property type="match status" value="1"/>
</dbReference>
<dbReference type="InterPro" id="IPR029045">
    <property type="entry name" value="ClpP/crotonase-like_dom_sf"/>
</dbReference>
<proteinExistence type="inferred from homology"/>
<dbReference type="FunFam" id="3.90.226.10:FF:000009">
    <property type="entry name" value="Carnitinyl-CoA dehydratase"/>
    <property type="match status" value="1"/>
</dbReference>
<dbReference type="AlphaFoldDB" id="A0A9N9SPE9"/>
<dbReference type="OrthoDB" id="410701at2759"/>
<comment type="similarity">
    <text evidence="1 3">Belongs to the enoyl-CoA hydratase/isomerase family.</text>
</comment>
<dbReference type="InterPro" id="IPR001753">
    <property type="entry name" value="Enoyl-CoA_hydra/iso"/>
</dbReference>
<dbReference type="PROSITE" id="PS00166">
    <property type="entry name" value="ENOYL_COA_HYDRATASE"/>
    <property type="match status" value="1"/>
</dbReference>
<dbReference type="EMBL" id="OU898276">
    <property type="protein sequence ID" value="CAG9826624.1"/>
    <property type="molecule type" value="Genomic_DNA"/>
</dbReference>
<dbReference type="Proteomes" id="UP001153709">
    <property type="component" value="Chromosome 1"/>
</dbReference>
<dbReference type="FunFam" id="1.10.12.10:FF:000001">
    <property type="entry name" value="Probable enoyl-CoA hydratase, mitochondrial"/>
    <property type="match status" value="1"/>
</dbReference>
<dbReference type="Pfam" id="PF00378">
    <property type="entry name" value="ECH_1"/>
    <property type="match status" value="1"/>
</dbReference>
<dbReference type="Gene3D" id="1.10.12.10">
    <property type="entry name" value="Lyase 2-enoyl-coa Hydratase, Chain A, domain 2"/>
    <property type="match status" value="1"/>
</dbReference>